<protein>
    <submittedName>
        <fullName evidence="1">Uncharacterized protein</fullName>
    </submittedName>
</protein>
<reference evidence="1" key="2">
    <citation type="journal article" date="2015" name="Data Brief">
        <title>Shoot transcriptome of the giant reed, Arundo donax.</title>
        <authorList>
            <person name="Barrero R.A."/>
            <person name="Guerrero F.D."/>
            <person name="Moolhuijzen P."/>
            <person name="Goolsby J.A."/>
            <person name="Tidwell J."/>
            <person name="Bellgard S.E."/>
            <person name="Bellgard M.I."/>
        </authorList>
    </citation>
    <scope>NUCLEOTIDE SEQUENCE</scope>
    <source>
        <tissue evidence="1">Shoot tissue taken approximately 20 cm above the soil surface</tissue>
    </source>
</reference>
<accession>A0A0A8Y760</accession>
<evidence type="ECO:0000313" key="1">
    <source>
        <dbReference type="EMBL" id="JAD20925.1"/>
    </source>
</evidence>
<name>A0A0A8Y760_ARUDO</name>
<organism evidence="1">
    <name type="scientific">Arundo donax</name>
    <name type="common">Giant reed</name>
    <name type="synonym">Donax arundinaceus</name>
    <dbReference type="NCBI Taxonomy" id="35708"/>
    <lineage>
        <taxon>Eukaryota</taxon>
        <taxon>Viridiplantae</taxon>
        <taxon>Streptophyta</taxon>
        <taxon>Embryophyta</taxon>
        <taxon>Tracheophyta</taxon>
        <taxon>Spermatophyta</taxon>
        <taxon>Magnoliopsida</taxon>
        <taxon>Liliopsida</taxon>
        <taxon>Poales</taxon>
        <taxon>Poaceae</taxon>
        <taxon>PACMAD clade</taxon>
        <taxon>Arundinoideae</taxon>
        <taxon>Arundineae</taxon>
        <taxon>Arundo</taxon>
    </lineage>
</organism>
<dbReference type="EMBL" id="GBRH01276970">
    <property type="protein sequence ID" value="JAD20925.1"/>
    <property type="molecule type" value="Transcribed_RNA"/>
</dbReference>
<reference evidence="1" key="1">
    <citation type="submission" date="2014-09" db="EMBL/GenBank/DDBJ databases">
        <authorList>
            <person name="Magalhaes I.L.F."/>
            <person name="Oliveira U."/>
            <person name="Santos F.R."/>
            <person name="Vidigal T.H.D.A."/>
            <person name="Brescovit A.D."/>
            <person name="Santos A.J."/>
        </authorList>
    </citation>
    <scope>NUCLEOTIDE SEQUENCE</scope>
    <source>
        <tissue evidence="1">Shoot tissue taken approximately 20 cm above the soil surface</tissue>
    </source>
</reference>
<proteinExistence type="predicted"/>
<sequence length="22" mass="2499">MVNCTLLSKLGENCKTTKLEWS</sequence>
<dbReference type="AlphaFoldDB" id="A0A0A8Y760"/>